<dbReference type="FunCoup" id="A0A0P0WKR5">
    <property type="interactions" value="5"/>
</dbReference>
<reference evidence="2 3" key="3">
    <citation type="journal article" date="2013" name="Rice">
        <title>Improvement of the Oryza sativa Nipponbare reference genome using next generation sequence and optical map data.</title>
        <authorList>
            <person name="Kawahara Y."/>
            <person name="de la Bastide M."/>
            <person name="Hamilton J.P."/>
            <person name="Kanamori H."/>
            <person name="McCombie W.R."/>
            <person name="Ouyang S."/>
            <person name="Schwartz D.C."/>
            <person name="Tanaka T."/>
            <person name="Wu J."/>
            <person name="Zhou S."/>
            <person name="Childs K.L."/>
            <person name="Davidson R.M."/>
            <person name="Lin H."/>
            <person name="Quesada-Ocampo L."/>
            <person name="Vaillancourt B."/>
            <person name="Sakai H."/>
            <person name="Lee S.S."/>
            <person name="Kim J."/>
            <person name="Numa H."/>
            <person name="Itoh T."/>
            <person name="Buell C.R."/>
            <person name="Matsumoto T."/>
        </authorList>
    </citation>
    <scope>NUCLEOTIDE SEQUENCE [LARGE SCALE GENOMIC DNA]</scope>
    <source>
        <strain evidence="3">cv. Nipponbare</strain>
    </source>
</reference>
<evidence type="ECO:0000313" key="2">
    <source>
        <dbReference type="EMBL" id="BAS93384.1"/>
    </source>
</evidence>
<feature type="non-terminal residue" evidence="2">
    <location>
        <position position="1"/>
    </location>
</feature>
<dbReference type="EMBL" id="AP014961">
    <property type="protein sequence ID" value="BAS93384.1"/>
    <property type="molecule type" value="Genomic_DNA"/>
</dbReference>
<dbReference type="PANTHER" id="PTHR47926">
    <property type="entry name" value="PENTATRICOPEPTIDE REPEAT-CONTAINING PROTEIN"/>
    <property type="match status" value="1"/>
</dbReference>
<keyword evidence="3" id="KW-1185">Reference proteome</keyword>
<dbReference type="PaxDb" id="39947-A0A0P0WKR5"/>
<reference evidence="2 3" key="2">
    <citation type="journal article" date="2013" name="Plant Cell Physiol.">
        <title>Rice Annotation Project Database (RAP-DB): an integrative and interactive database for rice genomics.</title>
        <authorList>
            <person name="Sakai H."/>
            <person name="Lee S.S."/>
            <person name="Tanaka T."/>
            <person name="Numa H."/>
            <person name="Kim J."/>
            <person name="Kawahara Y."/>
            <person name="Wakimoto H."/>
            <person name="Yang C.C."/>
            <person name="Iwamoto M."/>
            <person name="Abe T."/>
            <person name="Yamada Y."/>
            <person name="Muto A."/>
            <person name="Inokuchi H."/>
            <person name="Ikemura T."/>
            <person name="Matsumoto T."/>
            <person name="Sasaki T."/>
            <person name="Itoh T."/>
        </authorList>
    </citation>
    <scope>NUCLEOTIDE SEQUENCE [LARGE SCALE GENOMIC DNA]</scope>
    <source>
        <strain evidence="3">cv. Nipponbare</strain>
    </source>
</reference>
<dbReference type="AlphaFoldDB" id="A0A0P0WKR5"/>
<dbReference type="STRING" id="39947.A0A0P0WKR5"/>
<organism evidence="2 3">
    <name type="scientific">Oryza sativa subsp. japonica</name>
    <name type="common">Rice</name>
    <dbReference type="NCBI Taxonomy" id="39947"/>
    <lineage>
        <taxon>Eukaryota</taxon>
        <taxon>Viridiplantae</taxon>
        <taxon>Streptophyta</taxon>
        <taxon>Embryophyta</taxon>
        <taxon>Tracheophyta</taxon>
        <taxon>Spermatophyta</taxon>
        <taxon>Magnoliopsida</taxon>
        <taxon>Liliopsida</taxon>
        <taxon>Poales</taxon>
        <taxon>Poaceae</taxon>
        <taxon>BOP clade</taxon>
        <taxon>Oryzoideae</taxon>
        <taxon>Oryzeae</taxon>
        <taxon>Oryzinae</taxon>
        <taxon>Oryza</taxon>
        <taxon>Oryza sativa</taxon>
    </lineage>
</organism>
<proteinExistence type="predicted"/>
<reference evidence="3" key="1">
    <citation type="journal article" date="2005" name="Nature">
        <title>The map-based sequence of the rice genome.</title>
        <authorList>
            <consortium name="International rice genome sequencing project (IRGSP)"/>
            <person name="Matsumoto T."/>
            <person name="Wu J."/>
            <person name="Kanamori H."/>
            <person name="Katayose Y."/>
            <person name="Fujisawa M."/>
            <person name="Namiki N."/>
            <person name="Mizuno H."/>
            <person name="Yamamoto K."/>
            <person name="Antonio B.A."/>
            <person name="Baba T."/>
            <person name="Sakata K."/>
            <person name="Nagamura Y."/>
            <person name="Aoki H."/>
            <person name="Arikawa K."/>
            <person name="Arita K."/>
            <person name="Bito T."/>
            <person name="Chiden Y."/>
            <person name="Fujitsuka N."/>
            <person name="Fukunaka R."/>
            <person name="Hamada M."/>
            <person name="Harada C."/>
            <person name="Hayashi A."/>
            <person name="Hijishita S."/>
            <person name="Honda M."/>
            <person name="Hosokawa S."/>
            <person name="Ichikawa Y."/>
            <person name="Idonuma A."/>
            <person name="Iijima M."/>
            <person name="Ikeda M."/>
            <person name="Ikeno M."/>
            <person name="Ito K."/>
            <person name="Ito S."/>
            <person name="Ito T."/>
            <person name="Ito Y."/>
            <person name="Ito Y."/>
            <person name="Iwabuchi A."/>
            <person name="Kamiya K."/>
            <person name="Karasawa W."/>
            <person name="Kurita K."/>
            <person name="Katagiri S."/>
            <person name="Kikuta A."/>
            <person name="Kobayashi H."/>
            <person name="Kobayashi N."/>
            <person name="Machita K."/>
            <person name="Maehara T."/>
            <person name="Masukawa M."/>
            <person name="Mizubayashi T."/>
            <person name="Mukai Y."/>
            <person name="Nagasaki H."/>
            <person name="Nagata Y."/>
            <person name="Naito S."/>
            <person name="Nakashima M."/>
            <person name="Nakama Y."/>
            <person name="Nakamichi Y."/>
            <person name="Nakamura M."/>
            <person name="Meguro A."/>
            <person name="Negishi M."/>
            <person name="Ohta I."/>
            <person name="Ohta T."/>
            <person name="Okamoto M."/>
            <person name="Ono N."/>
            <person name="Saji S."/>
            <person name="Sakaguchi M."/>
            <person name="Sakai K."/>
            <person name="Shibata M."/>
            <person name="Shimokawa T."/>
            <person name="Song J."/>
            <person name="Takazaki Y."/>
            <person name="Terasawa K."/>
            <person name="Tsugane M."/>
            <person name="Tsuji K."/>
            <person name="Ueda S."/>
            <person name="Waki K."/>
            <person name="Yamagata H."/>
            <person name="Yamamoto M."/>
            <person name="Yamamoto S."/>
            <person name="Yamane H."/>
            <person name="Yoshiki S."/>
            <person name="Yoshihara R."/>
            <person name="Yukawa K."/>
            <person name="Zhong H."/>
            <person name="Yano M."/>
            <person name="Yuan Q."/>
            <person name="Ouyang S."/>
            <person name="Liu J."/>
            <person name="Jones K.M."/>
            <person name="Gansberger K."/>
            <person name="Moffat K."/>
            <person name="Hill J."/>
            <person name="Bera J."/>
            <person name="Fadrosh D."/>
            <person name="Jin S."/>
            <person name="Johri S."/>
            <person name="Kim M."/>
            <person name="Overton L."/>
            <person name="Reardon M."/>
            <person name="Tsitrin T."/>
            <person name="Vuong H."/>
            <person name="Weaver B."/>
            <person name="Ciecko A."/>
            <person name="Tallon L."/>
            <person name="Jackson J."/>
            <person name="Pai G."/>
            <person name="Aken S.V."/>
            <person name="Utterback T."/>
            <person name="Reidmuller S."/>
            <person name="Feldblyum T."/>
            <person name="Hsiao J."/>
            <person name="Zismann V."/>
            <person name="Iobst S."/>
            <person name="de Vazeille A.R."/>
            <person name="Buell C.R."/>
            <person name="Ying K."/>
            <person name="Li Y."/>
            <person name="Lu T."/>
            <person name="Huang Y."/>
            <person name="Zhao Q."/>
            <person name="Feng Q."/>
            <person name="Zhang L."/>
            <person name="Zhu J."/>
            <person name="Weng Q."/>
            <person name="Mu J."/>
            <person name="Lu Y."/>
            <person name="Fan D."/>
            <person name="Liu Y."/>
            <person name="Guan J."/>
            <person name="Zhang Y."/>
            <person name="Yu S."/>
            <person name="Liu X."/>
            <person name="Zhang Y."/>
            <person name="Hong G."/>
            <person name="Han B."/>
            <person name="Choisne N."/>
            <person name="Demange N."/>
            <person name="Orjeda G."/>
            <person name="Samain S."/>
            <person name="Cattolico L."/>
            <person name="Pelletier E."/>
            <person name="Couloux A."/>
            <person name="Segurens B."/>
            <person name="Wincker P."/>
            <person name="D'Hont A."/>
            <person name="Scarpelli C."/>
            <person name="Weissenbach J."/>
            <person name="Salanoubat M."/>
            <person name="Quetier F."/>
            <person name="Yu Y."/>
            <person name="Kim H.R."/>
            <person name="Rambo T."/>
            <person name="Currie J."/>
            <person name="Collura K."/>
            <person name="Luo M."/>
            <person name="Yang T."/>
            <person name="Ammiraju J.S.S."/>
            <person name="Engler F."/>
            <person name="Soderlund C."/>
            <person name="Wing R.A."/>
            <person name="Palmer L.E."/>
            <person name="de la Bastide M."/>
            <person name="Spiegel L."/>
            <person name="Nascimento L."/>
            <person name="Zutavern T."/>
            <person name="O'Shaughnessy A."/>
            <person name="Dike S."/>
            <person name="Dedhia N."/>
            <person name="Preston R."/>
            <person name="Balija V."/>
            <person name="McCombie W.R."/>
            <person name="Chow T."/>
            <person name="Chen H."/>
            <person name="Chung M."/>
            <person name="Chen C."/>
            <person name="Shaw J."/>
            <person name="Wu H."/>
            <person name="Hsiao K."/>
            <person name="Chao Y."/>
            <person name="Chu M."/>
            <person name="Cheng C."/>
            <person name="Hour A."/>
            <person name="Lee P."/>
            <person name="Lin S."/>
            <person name="Lin Y."/>
            <person name="Liou J."/>
            <person name="Liu S."/>
            <person name="Hsing Y."/>
            <person name="Raghuvanshi S."/>
            <person name="Mohanty A."/>
            <person name="Bharti A.K."/>
            <person name="Gaur A."/>
            <person name="Gupta V."/>
            <person name="Kumar D."/>
            <person name="Ravi V."/>
            <person name="Vij S."/>
            <person name="Kapur A."/>
            <person name="Khurana P."/>
            <person name="Khurana P."/>
            <person name="Khurana J.P."/>
            <person name="Tyagi A.K."/>
            <person name="Gaikwad K."/>
            <person name="Singh A."/>
            <person name="Dalal V."/>
            <person name="Srivastava S."/>
            <person name="Dixit A."/>
            <person name="Pal A.K."/>
            <person name="Ghazi I.A."/>
            <person name="Yadav M."/>
            <person name="Pandit A."/>
            <person name="Bhargava A."/>
            <person name="Sureshbabu K."/>
            <person name="Batra K."/>
            <person name="Sharma T.R."/>
            <person name="Mohapatra T."/>
            <person name="Singh N.K."/>
            <person name="Messing J."/>
            <person name="Nelson A.B."/>
            <person name="Fuks G."/>
            <person name="Kavchok S."/>
            <person name="Keizer G."/>
            <person name="Linton E."/>
            <person name="Llaca V."/>
            <person name="Song R."/>
            <person name="Tanyolac B."/>
            <person name="Young S."/>
            <person name="Ho-Il K."/>
            <person name="Hahn J.H."/>
            <person name="Sangsakoo G."/>
            <person name="Vanavichit A."/>
            <person name="de Mattos Luiz.A.T."/>
            <person name="Zimmer P.D."/>
            <person name="Malone G."/>
            <person name="Dellagostin O."/>
            <person name="de Oliveira A.C."/>
            <person name="Bevan M."/>
            <person name="Bancroft I."/>
            <person name="Minx P."/>
            <person name="Cordum H."/>
            <person name="Wilson R."/>
            <person name="Cheng Z."/>
            <person name="Jin W."/>
            <person name="Jiang J."/>
            <person name="Leong S.A."/>
            <person name="Iwama H."/>
            <person name="Gojobori T."/>
            <person name="Itoh T."/>
            <person name="Niimura Y."/>
            <person name="Fujii Y."/>
            <person name="Habara T."/>
            <person name="Sakai H."/>
            <person name="Sato Y."/>
            <person name="Wilson G."/>
            <person name="Kumar K."/>
            <person name="McCouch S."/>
            <person name="Juretic N."/>
            <person name="Hoen D."/>
            <person name="Wright S."/>
            <person name="Bruskiewich R."/>
            <person name="Bureau T."/>
            <person name="Miyao A."/>
            <person name="Hirochika H."/>
            <person name="Nishikawa T."/>
            <person name="Kadowaki K."/>
            <person name="Sugiura M."/>
            <person name="Burr B."/>
            <person name="Sasaki T."/>
        </authorList>
    </citation>
    <scope>NUCLEOTIDE SEQUENCE [LARGE SCALE GENOMIC DNA]</scope>
    <source>
        <strain evidence="3">cv. Nipponbare</strain>
    </source>
</reference>
<dbReference type="Proteomes" id="UP000059680">
    <property type="component" value="Chromosome 5"/>
</dbReference>
<feature type="compositionally biased region" description="Basic and acidic residues" evidence="1">
    <location>
        <begin position="48"/>
        <end position="64"/>
    </location>
</feature>
<protein>
    <submittedName>
        <fullName evidence="2">Os05g0325000 protein</fullName>
    </submittedName>
</protein>
<name>A0A0P0WKR5_ORYSJ</name>
<feature type="compositionally biased region" description="Basic residues" evidence="1">
    <location>
        <begin position="37"/>
        <end position="47"/>
    </location>
</feature>
<feature type="compositionally biased region" description="Basic residues" evidence="1">
    <location>
        <begin position="17"/>
        <end position="27"/>
    </location>
</feature>
<dbReference type="Gramene" id="Os05t0325000-00">
    <property type="protein sequence ID" value="Os05t0325000-00"/>
    <property type="gene ID" value="Os05g0325000"/>
</dbReference>
<gene>
    <name evidence="2" type="ordered locus">Os05g0325000</name>
    <name evidence="2" type="ORF">OSNPB_050325000</name>
</gene>
<feature type="region of interest" description="Disordered" evidence="1">
    <location>
        <begin position="195"/>
        <end position="215"/>
    </location>
</feature>
<evidence type="ECO:0000313" key="3">
    <source>
        <dbReference type="Proteomes" id="UP000059680"/>
    </source>
</evidence>
<dbReference type="GO" id="GO:0009451">
    <property type="term" value="P:RNA modification"/>
    <property type="evidence" value="ECO:0007669"/>
    <property type="project" value="InterPro"/>
</dbReference>
<dbReference type="InterPro" id="IPR046960">
    <property type="entry name" value="PPR_At4g14850-like_plant"/>
</dbReference>
<evidence type="ECO:0000256" key="1">
    <source>
        <dbReference type="SAM" id="MobiDB-lite"/>
    </source>
</evidence>
<accession>A0A0P0WKR5</accession>
<dbReference type="InParanoid" id="A0A0P0WKR5"/>
<dbReference type="SMR" id="A0A0P0WKR5"/>
<sequence length="215" mass="23200">RSPPHLRGSGSGGCRRTSTRRGRRCATRSRSTSTPLRRPKRSPRARRRGDDIRLGGGVRVERGQHHASAAGLDAAGRRRRRQGPRGVGVDLHDGDDAASATVLRLGRGVRVGEPERWWRRQAGCSCLRQGRCIAMWSKSGFSSSAFCEAALVDMYAKCGDVPNARKVLDGITCPDTICSSSMVACYHRAWRGASRPAGAAGDARGAQRLQGAQPQ</sequence>
<feature type="region of interest" description="Disordered" evidence="1">
    <location>
        <begin position="1"/>
        <end position="93"/>
    </location>
</feature>
<dbReference type="GO" id="GO:0003723">
    <property type="term" value="F:RNA binding"/>
    <property type="evidence" value="ECO:0007669"/>
    <property type="project" value="InterPro"/>
</dbReference>